<organism evidence="3 4">
    <name type="scientific">Pseudotabrizicola sediminis</name>
    <dbReference type="NCBI Taxonomy" id="2486418"/>
    <lineage>
        <taxon>Bacteria</taxon>
        <taxon>Pseudomonadati</taxon>
        <taxon>Pseudomonadota</taxon>
        <taxon>Alphaproteobacteria</taxon>
        <taxon>Rhodobacterales</taxon>
        <taxon>Paracoccaceae</taxon>
        <taxon>Pseudotabrizicola</taxon>
    </lineage>
</organism>
<evidence type="ECO:0000256" key="1">
    <source>
        <dbReference type="ARBA" id="ARBA00038310"/>
    </source>
</evidence>
<dbReference type="InterPro" id="IPR052350">
    <property type="entry name" value="Metallo-dep_Lactonases"/>
</dbReference>
<dbReference type="InterPro" id="IPR006680">
    <property type="entry name" value="Amidohydro-rel"/>
</dbReference>
<comment type="similarity">
    <text evidence="1">Belongs to the metallo-dependent hydrolases superfamily.</text>
</comment>
<dbReference type="PANTHER" id="PTHR43569:SF2">
    <property type="entry name" value="AMIDOHYDROLASE-RELATED DOMAIN-CONTAINING PROTEIN"/>
    <property type="match status" value="1"/>
</dbReference>
<dbReference type="Proteomes" id="UP000297741">
    <property type="component" value="Unassembled WGS sequence"/>
</dbReference>
<feature type="domain" description="Amidohydrolase-related" evidence="2">
    <location>
        <begin position="4"/>
        <end position="275"/>
    </location>
</feature>
<name>A0ABY2KK10_9RHOB</name>
<evidence type="ECO:0000313" key="4">
    <source>
        <dbReference type="Proteomes" id="UP000297741"/>
    </source>
</evidence>
<gene>
    <name evidence="3" type="ORF">EEB11_12845</name>
</gene>
<evidence type="ECO:0000259" key="2">
    <source>
        <dbReference type="Pfam" id="PF04909"/>
    </source>
</evidence>
<keyword evidence="4" id="KW-1185">Reference proteome</keyword>
<sequence length="284" mass="30934">MIFDTHLHLVDRSRLSYPWLTGAPALDRDWNYEDYEVTARRIGITDVLHMEVDVAEADIEAETAFVAELMRRPGSLIRGAIAAARPESAGFADWLERADLTVVKGVRRVLHVVPDAVSQTPLFRDNIARLGKAGLPFDIVMLARQLPLAVNLADACPDTVFVLDHCGVPDIAGGAFDAWAAAIAGLARRPNVILKLSGITAYTGGSWTLAGLRPWVDHVLDQFGPDRMVWGSDSPVCTLHSGLAEWVATSQALLAELTVAERSAILHANACKIWDIAQRDRLSA</sequence>
<dbReference type="EMBL" id="RPEM01000008">
    <property type="protein sequence ID" value="TGD42770.1"/>
    <property type="molecule type" value="Genomic_DNA"/>
</dbReference>
<comment type="caution">
    <text evidence="3">The sequence shown here is derived from an EMBL/GenBank/DDBJ whole genome shotgun (WGS) entry which is preliminary data.</text>
</comment>
<dbReference type="InterPro" id="IPR032466">
    <property type="entry name" value="Metal_Hydrolase"/>
</dbReference>
<dbReference type="Pfam" id="PF04909">
    <property type="entry name" value="Amidohydro_2"/>
    <property type="match status" value="1"/>
</dbReference>
<dbReference type="Gene3D" id="3.20.20.140">
    <property type="entry name" value="Metal-dependent hydrolases"/>
    <property type="match status" value="1"/>
</dbReference>
<evidence type="ECO:0000313" key="3">
    <source>
        <dbReference type="EMBL" id="TGD42770.1"/>
    </source>
</evidence>
<dbReference type="RefSeq" id="WP_135431961.1">
    <property type="nucleotide sequence ID" value="NZ_RPEM01000008.1"/>
</dbReference>
<dbReference type="PANTHER" id="PTHR43569">
    <property type="entry name" value="AMIDOHYDROLASE"/>
    <property type="match status" value="1"/>
</dbReference>
<protein>
    <submittedName>
        <fullName evidence="3">Amidohydrolase</fullName>
    </submittedName>
</protein>
<reference evidence="3 4" key="1">
    <citation type="submission" date="2018-11" db="EMBL/GenBank/DDBJ databases">
        <title>Tabrizicola sp. isolated from sediment of alpine lake.</title>
        <authorList>
            <person name="Liu Z."/>
        </authorList>
    </citation>
    <scope>NUCLEOTIDE SEQUENCE [LARGE SCALE GENOMIC DNA]</scope>
    <source>
        <strain evidence="3 4">DRYC-M-16</strain>
    </source>
</reference>
<proteinExistence type="inferred from homology"/>
<dbReference type="SUPFAM" id="SSF51556">
    <property type="entry name" value="Metallo-dependent hydrolases"/>
    <property type="match status" value="1"/>
</dbReference>
<accession>A0ABY2KK10</accession>